<keyword evidence="1" id="KW-0456">Lyase</keyword>
<dbReference type="GO" id="GO:0019748">
    <property type="term" value="P:secondary metabolic process"/>
    <property type="evidence" value="ECO:0007669"/>
    <property type="project" value="TreeGrafter"/>
</dbReference>
<sequence>MIIDSHSHWLPQKIIDNSSFFSKTWGDIERHLELMEKYGIDKAVLSYPTTDAHLKIGSISLTTDHYNSAIAKIIKRYPEKFIGAAILPYDDKNELINELRRATEELGFKAISLASSYNGMYLDDKIFLPVYEYARKNNIPIFVHSQIVNPIGFERVKDPLLTPVIEYIFDITICIGKLLMSGVLREFGEVKFIFAYFGGTACHLSDRFNATYQMLRGINFVKDLGANPSDILKNIYVDTSGDSKHTNLLAALKLVGPGHILWGSDWPAKKDIAPSIKAINDLNITQEEKEGILGKNLLSLL</sequence>
<proteinExistence type="predicted"/>
<evidence type="ECO:0000256" key="1">
    <source>
        <dbReference type="ARBA" id="ARBA00023239"/>
    </source>
</evidence>
<dbReference type="PANTHER" id="PTHR21240">
    <property type="entry name" value="2-AMINO-3-CARBOXYLMUCONATE-6-SEMIALDEHYDE DECARBOXYLASE"/>
    <property type="match status" value="1"/>
</dbReference>
<dbReference type="InterPro" id="IPR032466">
    <property type="entry name" value="Metal_Hydrolase"/>
</dbReference>
<dbReference type="Pfam" id="PF04909">
    <property type="entry name" value="Amidohydro_2"/>
    <property type="match status" value="1"/>
</dbReference>
<gene>
    <name evidence="3" type="ORF">COV72_04255</name>
</gene>
<dbReference type="SUPFAM" id="SSF51556">
    <property type="entry name" value="Metallo-dependent hydrolases"/>
    <property type="match status" value="1"/>
</dbReference>
<dbReference type="GO" id="GO:0016831">
    <property type="term" value="F:carboxy-lyase activity"/>
    <property type="evidence" value="ECO:0007669"/>
    <property type="project" value="InterPro"/>
</dbReference>
<dbReference type="GO" id="GO:0016787">
    <property type="term" value="F:hydrolase activity"/>
    <property type="evidence" value="ECO:0007669"/>
    <property type="project" value="InterPro"/>
</dbReference>
<feature type="domain" description="Amidohydrolase-related" evidence="2">
    <location>
        <begin position="62"/>
        <end position="296"/>
    </location>
</feature>
<dbReference type="InterPro" id="IPR006680">
    <property type="entry name" value="Amidohydro-rel"/>
</dbReference>
<evidence type="ECO:0000259" key="2">
    <source>
        <dbReference type="Pfam" id="PF04909"/>
    </source>
</evidence>
<dbReference type="GO" id="GO:0005737">
    <property type="term" value="C:cytoplasm"/>
    <property type="evidence" value="ECO:0007669"/>
    <property type="project" value="TreeGrafter"/>
</dbReference>
<name>A0A2H0LXS4_9BACT</name>
<accession>A0A2H0LXS4</accession>
<dbReference type="Proteomes" id="UP000229641">
    <property type="component" value="Unassembled WGS sequence"/>
</dbReference>
<evidence type="ECO:0000313" key="4">
    <source>
        <dbReference type="Proteomes" id="UP000229641"/>
    </source>
</evidence>
<dbReference type="Gene3D" id="3.20.20.140">
    <property type="entry name" value="Metal-dependent hydrolases"/>
    <property type="match status" value="1"/>
</dbReference>
<organism evidence="3 4">
    <name type="scientific">Candidatus Ghiorseimicrobium undicola</name>
    <dbReference type="NCBI Taxonomy" id="1974746"/>
    <lineage>
        <taxon>Bacteria</taxon>
        <taxon>Pseudomonadati</taxon>
        <taxon>Candidatus Omnitrophota</taxon>
        <taxon>Candidatus Ghiorseimicrobium</taxon>
    </lineage>
</organism>
<evidence type="ECO:0000313" key="3">
    <source>
        <dbReference type="EMBL" id="PIQ89220.1"/>
    </source>
</evidence>
<comment type="caution">
    <text evidence="3">The sequence shown here is derived from an EMBL/GenBank/DDBJ whole genome shotgun (WGS) entry which is preliminary data.</text>
</comment>
<dbReference type="InterPro" id="IPR032465">
    <property type="entry name" value="ACMSD"/>
</dbReference>
<dbReference type="EMBL" id="PCWA01000064">
    <property type="protein sequence ID" value="PIQ89220.1"/>
    <property type="molecule type" value="Genomic_DNA"/>
</dbReference>
<protein>
    <recommendedName>
        <fullName evidence="2">Amidohydrolase-related domain-containing protein</fullName>
    </recommendedName>
</protein>
<reference evidence="3 4" key="1">
    <citation type="submission" date="2017-09" db="EMBL/GenBank/DDBJ databases">
        <title>Depth-based differentiation of microbial function through sediment-hosted aquifers and enrichment of novel symbionts in the deep terrestrial subsurface.</title>
        <authorList>
            <person name="Probst A.J."/>
            <person name="Ladd B."/>
            <person name="Jarett J.K."/>
            <person name="Geller-Mcgrath D.E."/>
            <person name="Sieber C.M."/>
            <person name="Emerson J.B."/>
            <person name="Anantharaman K."/>
            <person name="Thomas B.C."/>
            <person name="Malmstrom R."/>
            <person name="Stieglmeier M."/>
            <person name="Klingl A."/>
            <person name="Woyke T."/>
            <person name="Ryan C.M."/>
            <person name="Banfield J.F."/>
        </authorList>
    </citation>
    <scope>NUCLEOTIDE SEQUENCE [LARGE SCALE GENOMIC DNA]</scope>
    <source>
        <strain evidence="3">CG11_big_fil_rev_8_21_14_0_20_42_13</strain>
    </source>
</reference>
<dbReference type="PANTHER" id="PTHR21240:SF28">
    <property type="entry name" value="ISO-OROTATE DECARBOXYLASE (EUROFUNG)"/>
    <property type="match status" value="1"/>
</dbReference>
<dbReference type="AlphaFoldDB" id="A0A2H0LXS4"/>